<feature type="binding site" evidence="6">
    <location>
        <begin position="32"/>
        <end position="39"/>
    </location>
    <ligand>
        <name>ATP</name>
        <dbReference type="ChEBI" id="CHEBI:30616"/>
    </ligand>
</feature>
<dbReference type="InterPro" id="IPR027417">
    <property type="entry name" value="P-loop_NTPase"/>
</dbReference>
<keyword evidence="3 6" id="KW-0347">Helicase</keyword>
<evidence type="ECO:0000256" key="1">
    <source>
        <dbReference type="ARBA" id="ARBA00022741"/>
    </source>
</evidence>
<gene>
    <name evidence="8" type="ORF">P5W92_32980</name>
</gene>
<dbReference type="InterPro" id="IPR000212">
    <property type="entry name" value="DNA_helicase_UvrD/REP"/>
</dbReference>
<accession>A0ABT7DHP7</accession>
<evidence type="ECO:0000259" key="7">
    <source>
        <dbReference type="PROSITE" id="PS51198"/>
    </source>
</evidence>
<dbReference type="Proteomes" id="UP001237194">
    <property type="component" value="Unassembled WGS sequence"/>
</dbReference>
<evidence type="ECO:0000256" key="4">
    <source>
        <dbReference type="ARBA" id="ARBA00022840"/>
    </source>
</evidence>
<dbReference type="SUPFAM" id="SSF52540">
    <property type="entry name" value="P-loop containing nucleoside triphosphate hydrolases"/>
    <property type="match status" value="1"/>
</dbReference>
<dbReference type="PROSITE" id="PS51198">
    <property type="entry name" value="UVRD_HELICASE_ATP_BIND"/>
    <property type="match status" value="1"/>
</dbReference>
<evidence type="ECO:0000256" key="3">
    <source>
        <dbReference type="ARBA" id="ARBA00022806"/>
    </source>
</evidence>
<dbReference type="Gene3D" id="1.10.10.160">
    <property type="match status" value="1"/>
</dbReference>
<organism evidence="8 9">
    <name type="scientific">Streptomyces pakalii</name>
    <dbReference type="NCBI Taxonomy" id="3036494"/>
    <lineage>
        <taxon>Bacteria</taxon>
        <taxon>Bacillati</taxon>
        <taxon>Actinomycetota</taxon>
        <taxon>Actinomycetes</taxon>
        <taxon>Kitasatosporales</taxon>
        <taxon>Streptomycetaceae</taxon>
        <taxon>Streptomyces</taxon>
    </lineage>
</organism>
<evidence type="ECO:0000256" key="6">
    <source>
        <dbReference type="PROSITE-ProRule" id="PRU00560"/>
    </source>
</evidence>
<keyword evidence="4 6" id="KW-0067">ATP-binding</keyword>
<sequence length="582" mass="63677">MTAFQQTNAVRADAEEQQQAVMVAAAPAFVAACPGAGKTQVITNRHLQSPQQRLRKGRALISFTRVARDQMARRCRSAGRADLVLAPHFIGTLDSFLWEFLVKPRRAAEPAPRLLESWARIKAPVKGTDREINLHRFPMTVDPSYGEAREAVAWDKLDYDTRQLLKDTSYSRAQWEKKIFETRKSWCDQGYLTGHEARVLALWNLRHAKTTAALLPPLLSRFAEVVVDEAQDCSAADLAILQLLHDAGLPLVLVGDPDQAIYAWRGAEPQALQSFATQLSPAPHRLTGNWRSSPVICRLASTLRTGQLPPDTSVVRDDDIPVLVLPTRFADSGSRHLHAPTGAGIVDAFRALAEEYAVPAKDCLVTAYKYATLPGITREKPNTKAITSLAWARTITHTPGASGDDLARACAAAVRVLFGYWYPGQSGGPDSIMASHRLSTGQVNRTAFAFLHSLPAPHREWGSEVWQAMKAWPALPGAAPQGGKGRPAGRPTVPRLQKATGIRTNIVHQLKGDEADGVLLLLPDVGSVQRWATADPATDEVLRVWYVAVTRARRLAAVALPDDESDQLAALLTERQVPVRVA</sequence>
<evidence type="ECO:0000313" key="9">
    <source>
        <dbReference type="Proteomes" id="UP001237194"/>
    </source>
</evidence>
<name>A0ABT7DHP7_9ACTN</name>
<keyword evidence="1 6" id="KW-0547">Nucleotide-binding</keyword>
<keyword evidence="9" id="KW-1185">Reference proteome</keyword>
<dbReference type="Gene3D" id="3.40.50.300">
    <property type="entry name" value="P-loop containing nucleotide triphosphate hydrolases"/>
    <property type="match status" value="1"/>
</dbReference>
<dbReference type="Pfam" id="PF00580">
    <property type="entry name" value="UvrD-helicase"/>
    <property type="match status" value="1"/>
</dbReference>
<evidence type="ECO:0000256" key="5">
    <source>
        <dbReference type="ARBA" id="ARBA00023125"/>
    </source>
</evidence>
<dbReference type="PANTHER" id="PTHR11070:SF2">
    <property type="entry name" value="ATP-DEPENDENT DNA HELICASE SRS2"/>
    <property type="match status" value="1"/>
</dbReference>
<dbReference type="InterPro" id="IPR013986">
    <property type="entry name" value="DExx_box_DNA_helicase_dom_sf"/>
</dbReference>
<keyword evidence="5" id="KW-0238">DNA-binding</keyword>
<protein>
    <submittedName>
        <fullName evidence="8">UvrD-helicase domain-containing protein</fullName>
    </submittedName>
</protein>
<dbReference type="RefSeq" id="WP_283900995.1">
    <property type="nucleotide sequence ID" value="NZ_JARWAF010000020.1"/>
</dbReference>
<keyword evidence="2 6" id="KW-0378">Hydrolase</keyword>
<proteinExistence type="predicted"/>
<evidence type="ECO:0000313" key="8">
    <source>
        <dbReference type="EMBL" id="MDJ1645188.1"/>
    </source>
</evidence>
<reference evidence="8 9" key="1">
    <citation type="submission" date="2023-04" db="EMBL/GenBank/DDBJ databases">
        <title>A novel species of the genus Streptomyces: Streptomyces pakalii sp. nov. isolated from a Mexican soil jungle.</title>
        <authorList>
            <person name="Chavez-Hernandez M.A."/>
            <person name="Ortiz-Alvarez J."/>
            <person name="Villa-Tanaca L."/>
            <person name="Hernandez-Rodriguez C."/>
        </authorList>
    </citation>
    <scope>NUCLEOTIDE SEQUENCE [LARGE SCALE GENOMIC DNA]</scope>
    <source>
        <strain evidence="8 9">ENCB-J15</strain>
    </source>
</reference>
<feature type="domain" description="UvrD-like helicase ATP-binding" evidence="7">
    <location>
        <begin position="11"/>
        <end position="293"/>
    </location>
</feature>
<evidence type="ECO:0000256" key="2">
    <source>
        <dbReference type="ARBA" id="ARBA00022801"/>
    </source>
</evidence>
<dbReference type="InterPro" id="IPR014016">
    <property type="entry name" value="UvrD-like_ATP-bd"/>
</dbReference>
<dbReference type="PANTHER" id="PTHR11070">
    <property type="entry name" value="UVRD / RECB / PCRA DNA HELICASE FAMILY MEMBER"/>
    <property type="match status" value="1"/>
</dbReference>
<comment type="caution">
    <text evidence="8">The sequence shown here is derived from an EMBL/GenBank/DDBJ whole genome shotgun (WGS) entry which is preliminary data.</text>
</comment>
<dbReference type="EMBL" id="JARWAF010000020">
    <property type="protein sequence ID" value="MDJ1645188.1"/>
    <property type="molecule type" value="Genomic_DNA"/>
</dbReference>